<dbReference type="Gene3D" id="1.10.1660.10">
    <property type="match status" value="1"/>
</dbReference>
<reference evidence="3 4" key="1">
    <citation type="submission" date="2024-09" db="EMBL/GenBank/DDBJ databases">
        <authorList>
            <person name="Lee S.D."/>
        </authorList>
    </citation>
    <scope>NUCLEOTIDE SEQUENCE [LARGE SCALE GENOMIC DNA]</scope>
    <source>
        <strain evidence="3 4">N1-5</strain>
    </source>
</reference>
<sequence>MRYNVPAGVALQPVLDLRLDSKVYRRFVPRLRISQLASRSGVPATTLRFYESAGLLPADRTPAGYRVYTEESLERLSFIVAAKHLGLPLEEVVELLAVWDSGSCAQVRADLRPRVAERISDAHSRIAELQAFTAYLRRAMEHFDALPDHEGRCGPECGFPAPGTPPRTTPVATGSKAAEAEQRRTASVACSLAGANLADRAGQWQQVLDGADREPVPGGVRLTLPTERAGAVAALAACEQECCPFLDFRLHLDGASFHLEVRAPAEGAALLAELFSAESPSPR</sequence>
<dbReference type="SMART" id="SM00422">
    <property type="entry name" value="HTH_MERR"/>
    <property type="match status" value="1"/>
</dbReference>
<feature type="domain" description="HTH merR-type" evidence="2">
    <location>
        <begin position="30"/>
        <end position="98"/>
    </location>
</feature>
<dbReference type="InterPro" id="IPR000551">
    <property type="entry name" value="MerR-type_HTH_dom"/>
</dbReference>
<organism evidence="3 4">
    <name type="scientific">Streptacidiphilus cavernicola</name>
    <dbReference type="NCBI Taxonomy" id="3342716"/>
    <lineage>
        <taxon>Bacteria</taxon>
        <taxon>Bacillati</taxon>
        <taxon>Actinomycetota</taxon>
        <taxon>Actinomycetes</taxon>
        <taxon>Kitasatosporales</taxon>
        <taxon>Streptomycetaceae</taxon>
        <taxon>Streptacidiphilus</taxon>
    </lineage>
</organism>
<dbReference type="InterPro" id="IPR047057">
    <property type="entry name" value="MerR_fam"/>
</dbReference>
<keyword evidence="1" id="KW-0238">DNA-binding</keyword>
<dbReference type="InterPro" id="IPR009061">
    <property type="entry name" value="DNA-bd_dom_put_sf"/>
</dbReference>
<evidence type="ECO:0000256" key="1">
    <source>
        <dbReference type="ARBA" id="ARBA00023125"/>
    </source>
</evidence>
<dbReference type="PANTHER" id="PTHR30204:SF92">
    <property type="entry name" value="HTH-TYPE TRANSCRIPTIONAL REGULATOR ZNTR"/>
    <property type="match status" value="1"/>
</dbReference>
<evidence type="ECO:0000259" key="2">
    <source>
        <dbReference type="PROSITE" id="PS50937"/>
    </source>
</evidence>
<evidence type="ECO:0000313" key="3">
    <source>
        <dbReference type="EMBL" id="MFC1407536.1"/>
    </source>
</evidence>
<dbReference type="PROSITE" id="PS50937">
    <property type="entry name" value="HTH_MERR_2"/>
    <property type="match status" value="1"/>
</dbReference>
<dbReference type="PRINTS" id="PR00040">
    <property type="entry name" value="HTHMERR"/>
</dbReference>
<dbReference type="EMBL" id="JBHEZZ010000049">
    <property type="protein sequence ID" value="MFC1407536.1"/>
    <property type="molecule type" value="Genomic_DNA"/>
</dbReference>
<dbReference type="Pfam" id="PF13411">
    <property type="entry name" value="MerR_1"/>
    <property type="match status" value="1"/>
</dbReference>
<keyword evidence="4" id="KW-1185">Reference proteome</keyword>
<gene>
    <name evidence="3" type="ORF">ACEZDJ_40305</name>
</gene>
<evidence type="ECO:0000313" key="4">
    <source>
        <dbReference type="Proteomes" id="UP001592528"/>
    </source>
</evidence>
<comment type="caution">
    <text evidence="3">The sequence shown here is derived from an EMBL/GenBank/DDBJ whole genome shotgun (WGS) entry which is preliminary data.</text>
</comment>
<dbReference type="RefSeq" id="WP_332262577.1">
    <property type="nucleotide sequence ID" value="NZ_JBHEZZ010000049.1"/>
</dbReference>
<dbReference type="SUPFAM" id="SSF46955">
    <property type="entry name" value="Putative DNA-binding domain"/>
    <property type="match status" value="1"/>
</dbReference>
<accession>A0ABV6V1C6</accession>
<protein>
    <submittedName>
        <fullName evidence="3">MerR family transcriptional regulator</fullName>
    </submittedName>
</protein>
<dbReference type="PANTHER" id="PTHR30204">
    <property type="entry name" value="REDOX-CYCLING DRUG-SENSING TRANSCRIPTIONAL ACTIVATOR SOXR"/>
    <property type="match status" value="1"/>
</dbReference>
<dbReference type="Proteomes" id="UP001592528">
    <property type="component" value="Unassembled WGS sequence"/>
</dbReference>
<proteinExistence type="predicted"/>
<name>A0ABV6V1C6_9ACTN</name>